<dbReference type="InterPro" id="IPR003719">
    <property type="entry name" value="Phenazine_PhzF-like"/>
</dbReference>
<evidence type="ECO:0000313" key="1">
    <source>
        <dbReference type="EMBL" id="MDN4474781.1"/>
    </source>
</evidence>
<reference evidence="1" key="1">
    <citation type="submission" date="2023-06" db="EMBL/GenBank/DDBJ databases">
        <title>Sysu t00192.</title>
        <authorList>
            <person name="Gao L."/>
            <person name="Fang B.-Z."/>
            <person name="Li W.-J."/>
        </authorList>
    </citation>
    <scope>NUCLEOTIDE SEQUENCE</scope>
    <source>
        <strain evidence="1">SYSU T00192</strain>
    </source>
</reference>
<comment type="caution">
    <text evidence="1">The sequence shown here is derived from an EMBL/GenBank/DDBJ whole genome shotgun (WGS) entry which is preliminary data.</text>
</comment>
<dbReference type="NCBIfam" id="TIGR00654">
    <property type="entry name" value="PhzF_family"/>
    <property type="match status" value="1"/>
</dbReference>
<organism evidence="1 2">
    <name type="scientific">Demequina litoralis</name>
    <dbReference type="NCBI Taxonomy" id="3051660"/>
    <lineage>
        <taxon>Bacteria</taxon>
        <taxon>Bacillati</taxon>
        <taxon>Actinomycetota</taxon>
        <taxon>Actinomycetes</taxon>
        <taxon>Micrococcales</taxon>
        <taxon>Demequinaceae</taxon>
        <taxon>Demequina</taxon>
    </lineage>
</organism>
<accession>A0ABT8G6L7</accession>
<dbReference type="PANTHER" id="PTHR13774">
    <property type="entry name" value="PHENAZINE BIOSYNTHESIS PROTEIN"/>
    <property type="match status" value="1"/>
</dbReference>
<dbReference type="SUPFAM" id="SSF54506">
    <property type="entry name" value="Diaminopimelate epimerase-like"/>
    <property type="match status" value="1"/>
</dbReference>
<keyword evidence="2" id="KW-1185">Reference proteome</keyword>
<dbReference type="RefSeq" id="WP_301131191.1">
    <property type="nucleotide sequence ID" value="NZ_JAUHPW010000002.1"/>
</dbReference>
<dbReference type="EMBL" id="JAUHPW010000002">
    <property type="protein sequence ID" value="MDN4474781.1"/>
    <property type="molecule type" value="Genomic_DNA"/>
</dbReference>
<protein>
    <submittedName>
        <fullName evidence="1">PhzF family phenazine biosynthesis protein</fullName>
    </submittedName>
</protein>
<evidence type="ECO:0000313" key="2">
    <source>
        <dbReference type="Proteomes" id="UP001172728"/>
    </source>
</evidence>
<name>A0ABT8G6L7_9MICO</name>
<dbReference type="Pfam" id="PF02567">
    <property type="entry name" value="PhzC-PhzF"/>
    <property type="match status" value="1"/>
</dbReference>
<dbReference type="Gene3D" id="3.10.310.10">
    <property type="entry name" value="Diaminopimelate Epimerase, Chain A, domain 1"/>
    <property type="match status" value="2"/>
</dbReference>
<dbReference type="PANTHER" id="PTHR13774:SF32">
    <property type="entry name" value="ANTISENSE-ENHANCING SEQUENCE 1"/>
    <property type="match status" value="1"/>
</dbReference>
<gene>
    <name evidence="1" type="ORF">QQX09_02805</name>
</gene>
<dbReference type="PIRSF" id="PIRSF016184">
    <property type="entry name" value="PhzC_PhzF"/>
    <property type="match status" value="1"/>
</dbReference>
<sequence length="281" mass="29223">MSTHPFRQVDVFGSGPFTGNPVAVVLDADGLADADMARIARWTNLSETTFVLPPTTPEADYRVRIFTVAEELPFAGHPTLGTARAWLDAGGVPRGPGALLQECGVGLVPVRVDGDRLAFAAPPLRRSGPVSDVDLDEACARLRLSRDEIVAAAWVDNGPGWMGLLLRDADRVLAVVPDGAARAERGFYGVAGLHGDGSDADLEVRAFMYDAGTPMAEDPVTGSLNASLAQWFAASGVLVAPYVAAQGTAIGRAGRATVEEADGSLWIGGATDVAITGTIEA</sequence>
<dbReference type="Proteomes" id="UP001172728">
    <property type="component" value="Unassembled WGS sequence"/>
</dbReference>
<proteinExistence type="predicted"/>